<feature type="transmembrane region" description="Helical" evidence="1">
    <location>
        <begin position="83"/>
        <end position="105"/>
    </location>
</feature>
<proteinExistence type="predicted"/>
<evidence type="ECO:0008006" key="4">
    <source>
        <dbReference type="Google" id="ProtNLM"/>
    </source>
</evidence>
<sequence length="120" mass="13597">MEWYAPLTILPAIGLIIMSTSGFIVALNNELTQLEQLKEKNIPIIREKLKQLKRLGVANACLYGSALIFLLSGLSKAIFQHEYIFKMMMIIAVIFTTIALFFLCIHSIKAIQVRQKNLDV</sequence>
<keyword evidence="1" id="KW-0472">Membrane</keyword>
<dbReference type="Proteomes" id="UP000245535">
    <property type="component" value="Unassembled WGS sequence"/>
</dbReference>
<evidence type="ECO:0000313" key="2">
    <source>
        <dbReference type="EMBL" id="PWJ38635.1"/>
    </source>
</evidence>
<name>A0A315Z784_SEDFL</name>
<organism evidence="2 3">
    <name type="scientific">Sediminitomix flava</name>
    <dbReference type="NCBI Taxonomy" id="379075"/>
    <lineage>
        <taxon>Bacteria</taxon>
        <taxon>Pseudomonadati</taxon>
        <taxon>Bacteroidota</taxon>
        <taxon>Cytophagia</taxon>
        <taxon>Cytophagales</taxon>
        <taxon>Flammeovirgaceae</taxon>
        <taxon>Sediminitomix</taxon>
    </lineage>
</organism>
<evidence type="ECO:0000313" key="3">
    <source>
        <dbReference type="Proteomes" id="UP000245535"/>
    </source>
</evidence>
<feature type="transmembrane region" description="Helical" evidence="1">
    <location>
        <begin position="12"/>
        <end position="31"/>
    </location>
</feature>
<protein>
    <recommendedName>
        <fullName evidence="4">DUF2721 domain-containing protein</fullName>
    </recommendedName>
</protein>
<comment type="caution">
    <text evidence="2">The sequence shown here is derived from an EMBL/GenBank/DDBJ whole genome shotgun (WGS) entry which is preliminary data.</text>
</comment>
<keyword evidence="1" id="KW-1133">Transmembrane helix</keyword>
<dbReference type="EMBL" id="QGDO01000007">
    <property type="protein sequence ID" value="PWJ38635.1"/>
    <property type="molecule type" value="Genomic_DNA"/>
</dbReference>
<keyword evidence="3" id="KW-1185">Reference proteome</keyword>
<gene>
    <name evidence="2" type="ORF">BC781_107226</name>
</gene>
<keyword evidence="1" id="KW-0812">Transmembrane</keyword>
<dbReference type="OrthoDB" id="1191376at2"/>
<evidence type="ECO:0000256" key="1">
    <source>
        <dbReference type="SAM" id="Phobius"/>
    </source>
</evidence>
<accession>A0A315Z784</accession>
<feature type="transmembrane region" description="Helical" evidence="1">
    <location>
        <begin position="52"/>
        <end position="71"/>
    </location>
</feature>
<reference evidence="2 3" key="1">
    <citation type="submission" date="2018-03" db="EMBL/GenBank/DDBJ databases">
        <title>Genomic Encyclopedia of Archaeal and Bacterial Type Strains, Phase II (KMG-II): from individual species to whole genera.</title>
        <authorList>
            <person name="Goeker M."/>
        </authorList>
    </citation>
    <scope>NUCLEOTIDE SEQUENCE [LARGE SCALE GENOMIC DNA]</scope>
    <source>
        <strain evidence="2 3">DSM 28229</strain>
    </source>
</reference>
<dbReference type="AlphaFoldDB" id="A0A315Z784"/>
<dbReference type="RefSeq" id="WP_109621888.1">
    <property type="nucleotide sequence ID" value="NZ_QGDO01000007.1"/>
</dbReference>